<dbReference type="EMBL" id="CAAALY010254796">
    <property type="protein sequence ID" value="VEL37381.1"/>
    <property type="molecule type" value="Genomic_DNA"/>
</dbReference>
<dbReference type="Proteomes" id="UP000784294">
    <property type="component" value="Unassembled WGS sequence"/>
</dbReference>
<sequence>MKHKKMNKFAGSCGLPNSVDGLLSSDGRLTVARGGNSDSSASTR</sequence>
<organism evidence="2 3">
    <name type="scientific">Protopolystoma xenopodis</name>
    <dbReference type="NCBI Taxonomy" id="117903"/>
    <lineage>
        <taxon>Eukaryota</taxon>
        <taxon>Metazoa</taxon>
        <taxon>Spiralia</taxon>
        <taxon>Lophotrochozoa</taxon>
        <taxon>Platyhelminthes</taxon>
        <taxon>Monogenea</taxon>
        <taxon>Polyopisthocotylea</taxon>
        <taxon>Polystomatidea</taxon>
        <taxon>Polystomatidae</taxon>
        <taxon>Protopolystoma</taxon>
    </lineage>
</organism>
<evidence type="ECO:0000313" key="2">
    <source>
        <dbReference type="EMBL" id="VEL37381.1"/>
    </source>
</evidence>
<evidence type="ECO:0000313" key="3">
    <source>
        <dbReference type="Proteomes" id="UP000784294"/>
    </source>
</evidence>
<evidence type="ECO:0000256" key="1">
    <source>
        <dbReference type="SAM" id="MobiDB-lite"/>
    </source>
</evidence>
<protein>
    <submittedName>
        <fullName evidence="2">Uncharacterized protein</fullName>
    </submittedName>
</protein>
<keyword evidence="3" id="KW-1185">Reference proteome</keyword>
<feature type="non-terminal residue" evidence="2">
    <location>
        <position position="44"/>
    </location>
</feature>
<reference evidence="2" key="1">
    <citation type="submission" date="2018-11" db="EMBL/GenBank/DDBJ databases">
        <authorList>
            <consortium name="Pathogen Informatics"/>
        </authorList>
    </citation>
    <scope>NUCLEOTIDE SEQUENCE</scope>
</reference>
<proteinExistence type="predicted"/>
<name>A0A448XIF9_9PLAT</name>
<feature type="region of interest" description="Disordered" evidence="1">
    <location>
        <begin position="24"/>
        <end position="44"/>
    </location>
</feature>
<accession>A0A448XIF9</accession>
<dbReference type="AlphaFoldDB" id="A0A448XIF9"/>
<comment type="caution">
    <text evidence="2">The sequence shown here is derived from an EMBL/GenBank/DDBJ whole genome shotgun (WGS) entry which is preliminary data.</text>
</comment>
<gene>
    <name evidence="2" type="ORF">PXEA_LOCUS30821</name>
</gene>